<keyword evidence="3" id="KW-1185">Reference proteome</keyword>
<dbReference type="Proteomes" id="UP000015453">
    <property type="component" value="Unassembled WGS sequence"/>
</dbReference>
<dbReference type="Pfam" id="PF21737">
    <property type="entry name" value="DUF6865"/>
    <property type="match status" value="1"/>
</dbReference>
<gene>
    <name evidence="2" type="ORF">M569_09183</name>
</gene>
<dbReference type="EMBL" id="AUSU01004135">
    <property type="protein sequence ID" value="EPS65604.1"/>
    <property type="molecule type" value="Genomic_DNA"/>
</dbReference>
<feature type="compositionally biased region" description="Basic and acidic residues" evidence="1">
    <location>
        <begin position="14"/>
        <end position="28"/>
    </location>
</feature>
<evidence type="ECO:0000313" key="2">
    <source>
        <dbReference type="EMBL" id="EPS65604.1"/>
    </source>
</evidence>
<protein>
    <submittedName>
        <fullName evidence="2">Uncharacterized protein</fullName>
    </submittedName>
</protein>
<accession>S8CF93</accession>
<organism evidence="2 3">
    <name type="scientific">Genlisea aurea</name>
    <dbReference type="NCBI Taxonomy" id="192259"/>
    <lineage>
        <taxon>Eukaryota</taxon>
        <taxon>Viridiplantae</taxon>
        <taxon>Streptophyta</taxon>
        <taxon>Embryophyta</taxon>
        <taxon>Tracheophyta</taxon>
        <taxon>Spermatophyta</taxon>
        <taxon>Magnoliopsida</taxon>
        <taxon>eudicotyledons</taxon>
        <taxon>Gunneridae</taxon>
        <taxon>Pentapetalae</taxon>
        <taxon>asterids</taxon>
        <taxon>lamiids</taxon>
        <taxon>Lamiales</taxon>
        <taxon>Lentibulariaceae</taxon>
        <taxon>Genlisea</taxon>
    </lineage>
</organism>
<dbReference type="OrthoDB" id="632588at2759"/>
<proteinExistence type="predicted"/>
<dbReference type="PANTHER" id="PTHR35282">
    <property type="entry name" value="F5D14.24 PROTEIN"/>
    <property type="match status" value="1"/>
</dbReference>
<sequence length="78" mass="8579">MDKLENNQSPEPIARPKTELEDEDKTRESLIGISYSVPSSTDPPPPPPNDDDDDGNELYRAKLISISHLPSPDDAIHG</sequence>
<feature type="compositionally biased region" description="Polar residues" evidence="1">
    <location>
        <begin position="1"/>
        <end position="10"/>
    </location>
</feature>
<reference evidence="2 3" key="1">
    <citation type="journal article" date="2013" name="BMC Genomics">
        <title>The miniature genome of a carnivorous plant Genlisea aurea contains a low number of genes and short non-coding sequences.</title>
        <authorList>
            <person name="Leushkin E.V."/>
            <person name="Sutormin R.A."/>
            <person name="Nabieva E.R."/>
            <person name="Penin A.A."/>
            <person name="Kondrashov A.S."/>
            <person name="Logacheva M.D."/>
        </authorList>
    </citation>
    <scope>NUCLEOTIDE SEQUENCE [LARGE SCALE GENOMIC DNA]</scope>
</reference>
<dbReference type="PANTHER" id="PTHR35282:SF2">
    <property type="entry name" value="F5D14.24 PROTEIN"/>
    <property type="match status" value="1"/>
</dbReference>
<name>S8CF93_9LAMI</name>
<evidence type="ECO:0000256" key="1">
    <source>
        <dbReference type="SAM" id="MobiDB-lite"/>
    </source>
</evidence>
<dbReference type="AlphaFoldDB" id="S8CF93"/>
<dbReference type="InterPro" id="IPR049198">
    <property type="entry name" value="DUF6865"/>
</dbReference>
<feature type="region of interest" description="Disordered" evidence="1">
    <location>
        <begin position="1"/>
        <end position="57"/>
    </location>
</feature>
<comment type="caution">
    <text evidence="2">The sequence shown here is derived from an EMBL/GenBank/DDBJ whole genome shotgun (WGS) entry which is preliminary data.</text>
</comment>
<evidence type="ECO:0000313" key="3">
    <source>
        <dbReference type="Proteomes" id="UP000015453"/>
    </source>
</evidence>